<dbReference type="SUPFAM" id="SSF54277">
    <property type="entry name" value="CAD &amp; PB1 domains"/>
    <property type="match status" value="1"/>
</dbReference>
<dbReference type="InterPro" id="IPR000270">
    <property type="entry name" value="PB1_dom"/>
</dbReference>
<keyword evidence="10" id="KW-1185">Reference proteome</keyword>
<feature type="domain" description="RWP-RK" evidence="7">
    <location>
        <begin position="758"/>
        <end position="844"/>
    </location>
</feature>
<dbReference type="PANTHER" id="PTHR32002:SF41">
    <property type="entry name" value="PROTEIN NLP8"/>
    <property type="match status" value="1"/>
</dbReference>
<evidence type="ECO:0000313" key="10">
    <source>
        <dbReference type="Proteomes" id="UP000596661"/>
    </source>
</evidence>
<keyword evidence="4" id="KW-0804">Transcription</keyword>
<evidence type="ECO:0000313" key="9">
    <source>
        <dbReference type="EnsemblPlants" id="cds.evm.model.07.1453"/>
    </source>
</evidence>
<dbReference type="Gramene" id="evm.model.07.1453">
    <property type="protein sequence ID" value="cds.evm.model.07.1453"/>
    <property type="gene ID" value="evm.TU.07.1453"/>
</dbReference>
<sequence>MCLMRDRFSCIDIMKAGAVGRFKLNWLYNSRLPQVQFDFSKGIWSSLNLPKHCFILWQAVNAQLLTRDNFVQFHIALDSADCPMCGMTAKSHWHLFFDCCLSQRVVALIFDWLGTKAWPIDYHGWRNCPNPLTASQIHIESSHFCFSLSEKISRRQCCRPQFFLRQIVTFLYRDLVRKKSSFEGGGLGELYSFFLLQVESFPSFDGVPRDMLSEDVFNSFSELLSFDTYVGWSSNPAVTDQVSATYGLASLPPTIYTPQNASDFIEQTVEALPVAEVGGNLDLPRGSFNYGDKAVFLPEDTQLEASAHSNNGSDLVATQNTDFLENGEMDVENSTVPRPVRLSLDEKMLKALSFVKASSGMGILAQVWVPVRRGDELLLSTSDQPYLLDNMLVGYREVSRRFTFSVEGKQGCVLGLPGRVFQSKIPEWTSNVAYYKKNEYVRVEHAYNHQVRGCIALPVCEPDLGVTCCAVLEIVTTNEKPNFDAEIEIVCNALQAVNLKMSQPLRLNPQCLSKNQKDALAEIIDVLRAVCHAHRLPLALTWIPCNSEGTSNEVAGVCVGDGKTSSTEKCILCVEKAACYVNDRLMQGFASACVEHHLEVGQGLAGKALQSNLPFFFPDVKTYDISDYPLVHHARKFGLNAAVAIRLRSTYTGDCDYILEFFLPVSMKGASEQQLLLNNLSGTMQRICKSLRTVSDVEIGIASHDTFKEDSVPNFIPLPGESSNMVQLDGDLNSTNEVPLKLAERRNEAHKVDNVHEQPRGTRWQAEKKRSTAEKNVSLSVLQQYFSGSLKDAAKSIGVCPTTLKRICRQHGISRWPSRKINKVNRSLKKIQTVLDSVQGVEGGLKFDPTTGGLVAAGSISQEYESQKKIASLQNLDPSFTVKLEEDECYTDGVNLNSYKIRKPNIIAPTNSNKDSKIAIEAGSKPISGTFSEKISLGSYPATEGMTSSHSKCSSKFENSDARHVSRNSSSLAVGDEMDTSEDGEDDELLQHNQPASSSMTDSSNGCGSLLHGSSSSSQSFEERKHPKGKASCADSYSKIIVKATYKEDTVRFKFDTSAGCYQLYEEVAKRFKLHTGAFQLKYLDDEEEWVMLVSDMDLQECLEILDDVGTRSVKFQVRDMPCVVGSSGSSNCFLPGGT</sequence>
<reference evidence="9" key="1">
    <citation type="submission" date="2018-11" db="EMBL/GenBank/DDBJ databases">
        <authorList>
            <person name="Grassa J C."/>
        </authorList>
    </citation>
    <scope>NUCLEOTIDE SEQUENCE [LARGE SCALE GENOMIC DNA]</scope>
</reference>
<dbReference type="PROSITE" id="PS51745">
    <property type="entry name" value="PB1"/>
    <property type="match status" value="1"/>
</dbReference>
<dbReference type="PANTHER" id="PTHR32002">
    <property type="entry name" value="PROTEIN NLP8"/>
    <property type="match status" value="1"/>
</dbReference>
<dbReference type="InterPro" id="IPR003035">
    <property type="entry name" value="RWP-RK_dom"/>
</dbReference>
<evidence type="ECO:0000256" key="5">
    <source>
        <dbReference type="ARBA" id="ARBA00023242"/>
    </source>
</evidence>
<feature type="compositionally biased region" description="Low complexity" evidence="6">
    <location>
        <begin position="1003"/>
        <end position="1020"/>
    </location>
</feature>
<feature type="region of interest" description="Disordered" evidence="6">
    <location>
        <begin position="942"/>
        <end position="1031"/>
    </location>
</feature>
<feature type="compositionally biased region" description="Polar residues" evidence="6">
    <location>
        <begin position="945"/>
        <end position="957"/>
    </location>
</feature>
<comment type="subunit">
    <text evidence="1">Homodimers and heterodimers.</text>
</comment>
<organism evidence="9 10">
    <name type="scientific">Cannabis sativa</name>
    <name type="common">Hemp</name>
    <name type="synonym">Marijuana</name>
    <dbReference type="NCBI Taxonomy" id="3483"/>
    <lineage>
        <taxon>Eukaryota</taxon>
        <taxon>Viridiplantae</taxon>
        <taxon>Streptophyta</taxon>
        <taxon>Embryophyta</taxon>
        <taxon>Tracheophyta</taxon>
        <taxon>Spermatophyta</taxon>
        <taxon>Magnoliopsida</taxon>
        <taxon>eudicotyledons</taxon>
        <taxon>Gunneridae</taxon>
        <taxon>Pentapetalae</taxon>
        <taxon>rosids</taxon>
        <taxon>fabids</taxon>
        <taxon>Rosales</taxon>
        <taxon>Cannabaceae</taxon>
        <taxon>Cannabis</taxon>
    </lineage>
</organism>
<dbReference type="GO" id="GO:0003677">
    <property type="term" value="F:DNA binding"/>
    <property type="evidence" value="ECO:0007669"/>
    <property type="project" value="UniProtKB-KW"/>
</dbReference>
<feature type="domain" description="PB1" evidence="8">
    <location>
        <begin position="1039"/>
        <end position="1121"/>
    </location>
</feature>
<evidence type="ECO:0000259" key="7">
    <source>
        <dbReference type="PROSITE" id="PS51519"/>
    </source>
</evidence>
<evidence type="ECO:0000256" key="6">
    <source>
        <dbReference type="SAM" id="MobiDB-lite"/>
    </source>
</evidence>
<reference evidence="9" key="2">
    <citation type="submission" date="2021-03" db="UniProtKB">
        <authorList>
            <consortium name="EnsemblPlants"/>
        </authorList>
    </citation>
    <scope>IDENTIFICATION</scope>
</reference>
<dbReference type="EnsemblPlants" id="evm.model.07.1453">
    <property type="protein sequence ID" value="cds.evm.model.07.1453"/>
    <property type="gene ID" value="evm.TU.07.1453"/>
</dbReference>
<feature type="compositionally biased region" description="Acidic residues" evidence="6">
    <location>
        <begin position="976"/>
        <end position="988"/>
    </location>
</feature>
<dbReference type="Pfam" id="PF02042">
    <property type="entry name" value="RWP-RK"/>
    <property type="match status" value="1"/>
</dbReference>
<evidence type="ECO:0000256" key="4">
    <source>
        <dbReference type="ARBA" id="ARBA00023163"/>
    </source>
</evidence>
<dbReference type="InterPro" id="IPR055081">
    <property type="entry name" value="NLP1-9_GAF"/>
</dbReference>
<dbReference type="AlphaFoldDB" id="A0A803Q2P6"/>
<feature type="compositionally biased region" description="Polar residues" evidence="6">
    <location>
        <begin position="991"/>
        <end position="1002"/>
    </location>
</feature>
<dbReference type="Pfam" id="PF00564">
    <property type="entry name" value="PB1"/>
    <property type="match status" value="1"/>
</dbReference>
<dbReference type="Pfam" id="PF22922">
    <property type="entry name" value="GAF_NLP"/>
    <property type="match status" value="2"/>
</dbReference>
<proteinExistence type="predicted"/>
<evidence type="ECO:0000256" key="2">
    <source>
        <dbReference type="ARBA" id="ARBA00023015"/>
    </source>
</evidence>
<keyword evidence="3" id="KW-0238">DNA-binding</keyword>
<name>A0A803Q2P6_CANSA</name>
<dbReference type="InterPro" id="IPR053793">
    <property type="entry name" value="PB1-like"/>
</dbReference>
<protein>
    <submittedName>
        <fullName evidence="9">Uncharacterized protein</fullName>
    </submittedName>
</protein>
<dbReference type="Gene3D" id="3.10.20.90">
    <property type="entry name" value="Phosphatidylinositol 3-kinase Catalytic Subunit, Chain A, domain 1"/>
    <property type="match status" value="1"/>
</dbReference>
<evidence type="ECO:0000259" key="8">
    <source>
        <dbReference type="PROSITE" id="PS51745"/>
    </source>
</evidence>
<evidence type="ECO:0000256" key="1">
    <source>
        <dbReference type="ARBA" id="ARBA00011726"/>
    </source>
</evidence>
<dbReference type="InterPro" id="IPR045012">
    <property type="entry name" value="NLP"/>
</dbReference>
<dbReference type="InterPro" id="IPR026960">
    <property type="entry name" value="RVT-Znf"/>
</dbReference>
<keyword evidence="2" id="KW-0805">Transcription regulation</keyword>
<dbReference type="SMART" id="SM00666">
    <property type="entry name" value="PB1"/>
    <property type="match status" value="1"/>
</dbReference>
<dbReference type="OMA" id="HRMFAMW"/>
<dbReference type="EMBL" id="UZAU01000666">
    <property type="status" value="NOT_ANNOTATED_CDS"/>
    <property type="molecule type" value="Genomic_DNA"/>
</dbReference>
<dbReference type="PROSITE" id="PS51519">
    <property type="entry name" value="RWP_RK"/>
    <property type="match status" value="1"/>
</dbReference>
<dbReference type="Pfam" id="PF13966">
    <property type="entry name" value="zf-RVT"/>
    <property type="match status" value="1"/>
</dbReference>
<accession>A0A803Q2P6</accession>
<evidence type="ECO:0000256" key="3">
    <source>
        <dbReference type="ARBA" id="ARBA00023125"/>
    </source>
</evidence>
<dbReference type="GO" id="GO:0003700">
    <property type="term" value="F:DNA-binding transcription factor activity"/>
    <property type="evidence" value="ECO:0007669"/>
    <property type="project" value="InterPro"/>
</dbReference>
<keyword evidence="5" id="KW-0539">Nucleus</keyword>
<dbReference type="Proteomes" id="UP000596661">
    <property type="component" value="Chromosome 7"/>
</dbReference>